<name>A0A250XFY3_9CHLO</name>
<dbReference type="OrthoDB" id="2796951at2759"/>
<evidence type="ECO:0000256" key="1">
    <source>
        <dbReference type="SAM" id="MobiDB-lite"/>
    </source>
</evidence>
<dbReference type="STRING" id="1157962.A0A250XFY3"/>
<dbReference type="EMBL" id="BEGY01000073">
    <property type="protein sequence ID" value="GAX81963.1"/>
    <property type="molecule type" value="Genomic_DNA"/>
</dbReference>
<feature type="compositionally biased region" description="Basic residues" evidence="1">
    <location>
        <begin position="159"/>
        <end position="181"/>
    </location>
</feature>
<proteinExistence type="predicted"/>
<dbReference type="Gene3D" id="3.20.20.80">
    <property type="entry name" value="Glycosidases"/>
    <property type="match status" value="1"/>
</dbReference>
<evidence type="ECO:0000313" key="2">
    <source>
        <dbReference type="EMBL" id="GAX81963.1"/>
    </source>
</evidence>
<feature type="compositionally biased region" description="Polar residues" evidence="1">
    <location>
        <begin position="98"/>
        <end position="109"/>
    </location>
</feature>
<evidence type="ECO:0000313" key="3">
    <source>
        <dbReference type="Proteomes" id="UP000232323"/>
    </source>
</evidence>
<dbReference type="SUPFAM" id="SSF51445">
    <property type="entry name" value="(Trans)glycosidases"/>
    <property type="match status" value="1"/>
</dbReference>
<dbReference type="InterPro" id="IPR017853">
    <property type="entry name" value="GH"/>
</dbReference>
<keyword evidence="3" id="KW-1185">Reference proteome</keyword>
<evidence type="ECO:0008006" key="4">
    <source>
        <dbReference type="Google" id="ProtNLM"/>
    </source>
</evidence>
<feature type="region of interest" description="Disordered" evidence="1">
    <location>
        <begin position="92"/>
        <end position="113"/>
    </location>
</feature>
<dbReference type="PRINTS" id="PR01217">
    <property type="entry name" value="PRICHEXTENSN"/>
</dbReference>
<sequence length="850" mass="89535">MSASKWRVTSFNFPKSLKAVNVAILLFASNLNALSGPTCKSDCHSRDLSMAGESNAVAAFSHLAVKYFDIKVTSNSVTPTQSKWYSREEEAAAGDASTGVTVQQSSSHYVSGKRRSADVVAQVDLQSHHVQEPQDSASSHRLLASSKETKTVSSPKQLHTARKKQKSTPHHPHPSKHKRRSPPQPYQLANRKNRSFGIPPSMLKPTMHASLLTPPSPKPHSPPLPSPPSPKPHSPPLPSPPSPKSHSPPLPSPPSPKPHSPPLPSPPSPKPQPSPLPSPPSPKSQPSPLPSPPSPKPHSPPLPSPPSPKPQPSPLPSPLAPIYIPPLYPPKVLNPFNPSSLGGSPFPPPSNQFLLSNSSFIPVPSSFVGLSIEPMASAAGMLSNPQFSGLVQLLSSYNTGPFIIRWGGGTQDFLTTVLPNTTWQSMADLSNKTGAKYMIGLNLRAGPTLAVAQTSAALSIIPSSSILAFNIGNEPDLYPKLFGYPGGYWTSSTGWFKDVLDISNALEPLMMRYFGTTKLVSGPAGSWTNPSVKWSASDAAKFAAPPAPLSAYAAMFTMHYYVAAATTDGASIDTFMGLSTMTDISSRVVPWVSYSQTYNLPFRIEETNTLSLGGLAGASNVMAAALYYIDYSLTMIEAGVSGLNFHDSVCYSYSPITFPAICVTPAGGNGSIPLTGQAAGCPATCGMQAAPPTVNAPFYGMLMTQMALKDQPSILVSNMSAIIAGGGVNSISGVRLHVLSANNGQELRVVAVMKTASSALNLNLPVIGLFGTARLYLLTAPSYLATASDITLAGQQVNSDGTMNGTQVVQVVQAILSTASTGEPLSSYSFTLPYASAVLLVMPTLSGRST</sequence>
<feature type="region of interest" description="Disordered" evidence="1">
    <location>
        <begin position="129"/>
        <end position="318"/>
    </location>
</feature>
<dbReference type="InterPro" id="IPR052974">
    <property type="entry name" value="GH79_Enzymes"/>
</dbReference>
<protein>
    <recommendedName>
        <fullName evidence="4">Beta-glucuronidase C-terminal domain-containing protein</fullName>
    </recommendedName>
</protein>
<gene>
    <name evidence="2" type="ORF">CEUSTIGMA_g9391.t1</name>
</gene>
<dbReference type="PANTHER" id="PTHR36183">
    <property type="entry name" value="BETA-GLUCURONIDASE"/>
    <property type="match status" value="1"/>
</dbReference>
<reference evidence="2 3" key="1">
    <citation type="submission" date="2017-08" db="EMBL/GenBank/DDBJ databases">
        <title>Acidophilic green algal genome provides insights into adaptation to an acidic environment.</title>
        <authorList>
            <person name="Hirooka S."/>
            <person name="Hirose Y."/>
            <person name="Kanesaki Y."/>
            <person name="Higuchi S."/>
            <person name="Fujiwara T."/>
            <person name="Onuma R."/>
            <person name="Era A."/>
            <person name="Ohbayashi R."/>
            <person name="Uzuka A."/>
            <person name="Nozaki H."/>
            <person name="Yoshikawa H."/>
            <person name="Miyagishima S.Y."/>
        </authorList>
    </citation>
    <scope>NUCLEOTIDE SEQUENCE [LARGE SCALE GENOMIC DNA]</scope>
    <source>
        <strain evidence="2 3">NIES-2499</strain>
    </source>
</reference>
<dbReference type="Gene3D" id="2.60.40.1180">
    <property type="entry name" value="Golgi alpha-mannosidase II"/>
    <property type="match status" value="1"/>
</dbReference>
<organism evidence="2 3">
    <name type="scientific">Chlamydomonas eustigma</name>
    <dbReference type="NCBI Taxonomy" id="1157962"/>
    <lineage>
        <taxon>Eukaryota</taxon>
        <taxon>Viridiplantae</taxon>
        <taxon>Chlorophyta</taxon>
        <taxon>core chlorophytes</taxon>
        <taxon>Chlorophyceae</taxon>
        <taxon>CS clade</taxon>
        <taxon>Chlamydomonadales</taxon>
        <taxon>Chlamydomonadaceae</taxon>
        <taxon>Chlamydomonas</taxon>
    </lineage>
</organism>
<accession>A0A250XFY3</accession>
<dbReference type="PANTHER" id="PTHR36183:SF2">
    <property type="entry name" value="BETA-GLUCURONIDASE C-TERMINAL DOMAIN-CONTAINING PROTEIN"/>
    <property type="match status" value="1"/>
</dbReference>
<dbReference type="InterPro" id="IPR013780">
    <property type="entry name" value="Glyco_hydro_b"/>
</dbReference>
<comment type="caution">
    <text evidence="2">The sequence shown here is derived from an EMBL/GenBank/DDBJ whole genome shotgun (WGS) entry which is preliminary data.</text>
</comment>
<dbReference type="AlphaFoldDB" id="A0A250XFY3"/>
<dbReference type="Proteomes" id="UP000232323">
    <property type="component" value="Unassembled WGS sequence"/>
</dbReference>
<feature type="compositionally biased region" description="Pro residues" evidence="1">
    <location>
        <begin position="214"/>
        <end position="318"/>
    </location>
</feature>